<feature type="compositionally biased region" description="Polar residues" evidence="1">
    <location>
        <begin position="469"/>
        <end position="499"/>
    </location>
</feature>
<feature type="compositionally biased region" description="Low complexity" evidence="1">
    <location>
        <begin position="983"/>
        <end position="996"/>
    </location>
</feature>
<sequence length="1138" mass="128413">MSTLNKSESKNSSRSGSNRSISPQKSPSSGASNQTFHIPIPTIHHKASSSGNVFITPHHNNNSFSSQNTIGRNQQWLDELVQQRRVKFIPYEEFEDERILEEGDTEHRTGGTNDRIKTVSWKKMRRRVVLKDLENVNDLSDETREAFVNELKLHLQVDVNEKIIRISGLSQEAENNAYVVVMQYADGGNLQEYLAKNFKRMTWVDKCTLAKQIAEGVEFLHRNGIVHGNLHSRNILFHQSHPKLTDFGTCNHMISSSLAYAHTEPRYIPYIDPQYLYHPNIYIKDTRSDAYSLGIILWEISSGRVPFGSYSSWNADEKMVDGKFDIRGTTTHERAEELTNRIIKGVREQAVRDTPNAYFGIYNKCWQSNPAVRPTSEEVVRELERLLDEGVTTSISRGVTEDERSTVTPKRSRMSEIDLAELRKDAFAAEMWLHYQEVAEKTGKIFSLSDFLSNGDNDESDSTTEENEQNGVDQTQDNPPELTRNFQKNLSNDTYQNPVSKKWKNKARSLVKRFSGRNSRSQRVSDEIESVRNSEDDDGSGEENLSVGWTIISRDEFENYETNSSNKNASLGNLMSHNSSLNAVTETDVAGPSLIESHIDGTSNQYVYSDHCKFLFLRNQWTLNSQRCFAAYHARVGDLEGIRWHVKNDGDEVLDNVQEILGPRNSYRKPLEPLVIEATTYCPARLLLPTYTLLVNLGANIHSIDSYTSGTCINFLATNTSLLSDPPSSTHSMFTTSSSPNGYYFRQCLTFLLSRGLDINSQTITGDTLLTSLIFRWHPNLTPEIIEFLIKNGANPNLANKRGGTPLGYTLLATRFENDGGPFKKVYRILNMLIEGGGDINQETVIPGRRMKNLLWVLVDVSVNLKIEEQRKTLELLLERGIDVGKLKGREEESGIFGNEVFGGSMEMTGEHDEYEELIYNSPTDVSSQDEFLGVGTSATSATQQKASTLKFPSSQIKARTPSTSLATHNIPLSLLRPHRRTSSQSTQTSPTSPTSNYLINPSQIDLAASQRESRPVPMFIPPKPLNAMVYAVQLNRYEMVKILLERVYEFSETESVLDALKECGISNYESFGHKKSSSGGNIITGLFGNAGFRRQAKRYGGHSEIIKYLMTWAGDNDDKRKKVLSKSEKAKSRWKNN</sequence>
<feature type="non-terminal residue" evidence="3">
    <location>
        <position position="1138"/>
    </location>
</feature>
<feature type="region of interest" description="Disordered" evidence="1">
    <location>
        <begin position="953"/>
        <end position="1000"/>
    </location>
</feature>
<evidence type="ECO:0000259" key="2">
    <source>
        <dbReference type="PROSITE" id="PS50011"/>
    </source>
</evidence>
<evidence type="ECO:0000313" key="4">
    <source>
        <dbReference type="Proteomes" id="UP000789342"/>
    </source>
</evidence>
<feature type="compositionally biased region" description="Polar residues" evidence="1">
    <location>
        <begin position="953"/>
        <end position="968"/>
    </location>
</feature>
<dbReference type="InterPro" id="IPR036770">
    <property type="entry name" value="Ankyrin_rpt-contain_sf"/>
</dbReference>
<dbReference type="Proteomes" id="UP000789342">
    <property type="component" value="Unassembled WGS sequence"/>
</dbReference>
<reference evidence="3" key="1">
    <citation type="submission" date="2021-06" db="EMBL/GenBank/DDBJ databases">
        <authorList>
            <person name="Kallberg Y."/>
            <person name="Tangrot J."/>
            <person name="Rosling A."/>
        </authorList>
    </citation>
    <scope>NUCLEOTIDE SEQUENCE</scope>
    <source>
        <strain evidence="3">CL551</strain>
    </source>
</reference>
<dbReference type="AlphaFoldDB" id="A0A9N8ZWA3"/>
<proteinExistence type="predicted"/>
<dbReference type="EMBL" id="CAJVPV010001872">
    <property type="protein sequence ID" value="CAG8510697.1"/>
    <property type="molecule type" value="Genomic_DNA"/>
</dbReference>
<protein>
    <submittedName>
        <fullName evidence="3">17841_t:CDS:1</fullName>
    </submittedName>
</protein>
<gene>
    <name evidence="3" type="ORF">AMORRO_LOCUS3709</name>
</gene>
<dbReference type="Gene3D" id="1.10.510.10">
    <property type="entry name" value="Transferase(Phosphotransferase) domain 1"/>
    <property type="match status" value="1"/>
</dbReference>
<feature type="compositionally biased region" description="Low complexity" evidence="1">
    <location>
        <begin position="10"/>
        <end position="22"/>
    </location>
</feature>
<dbReference type="InterPro" id="IPR000719">
    <property type="entry name" value="Prot_kinase_dom"/>
</dbReference>
<dbReference type="PANTHER" id="PTHR44329">
    <property type="entry name" value="SERINE/THREONINE-PROTEIN KINASE TNNI3K-RELATED"/>
    <property type="match status" value="1"/>
</dbReference>
<dbReference type="InterPro" id="IPR001245">
    <property type="entry name" value="Ser-Thr/Tyr_kinase_cat_dom"/>
</dbReference>
<evidence type="ECO:0000313" key="3">
    <source>
        <dbReference type="EMBL" id="CAG8510697.1"/>
    </source>
</evidence>
<feature type="compositionally biased region" description="Polar residues" evidence="1">
    <location>
        <begin position="23"/>
        <end position="36"/>
    </location>
</feature>
<dbReference type="OrthoDB" id="1668230at2759"/>
<feature type="region of interest" description="Disordered" evidence="1">
    <location>
        <begin position="452"/>
        <end position="544"/>
    </location>
</feature>
<dbReference type="PROSITE" id="PS50011">
    <property type="entry name" value="PROTEIN_KINASE_DOM"/>
    <property type="match status" value="1"/>
</dbReference>
<dbReference type="GO" id="GO:0005524">
    <property type="term" value="F:ATP binding"/>
    <property type="evidence" value="ECO:0007669"/>
    <property type="project" value="InterPro"/>
</dbReference>
<dbReference type="SUPFAM" id="SSF56112">
    <property type="entry name" value="Protein kinase-like (PK-like)"/>
    <property type="match status" value="1"/>
</dbReference>
<dbReference type="Pfam" id="PF07714">
    <property type="entry name" value="PK_Tyr_Ser-Thr"/>
    <property type="match status" value="1"/>
</dbReference>
<name>A0A9N8ZWA3_9GLOM</name>
<feature type="region of interest" description="Disordered" evidence="1">
    <location>
        <begin position="1"/>
        <end position="36"/>
    </location>
</feature>
<dbReference type="Gene3D" id="1.25.40.20">
    <property type="entry name" value="Ankyrin repeat-containing domain"/>
    <property type="match status" value="1"/>
</dbReference>
<dbReference type="GO" id="GO:0004674">
    <property type="term" value="F:protein serine/threonine kinase activity"/>
    <property type="evidence" value="ECO:0007669"/>
    <property type="project" value="TreeGrafter"/>
</dbReference>
<feature type="compositionally biased region" description="Basic residues" evidence="1">
    <location>
        <begin position="501"/>
        <end position="515"/>
    </location>
</feature>
<comment type="caution">
    <text evidence="3">The sequence shown here is derived from an EMBL/GenBank/DDBJ whole genome shotgun (WGS) entry which is preliminary data.</text>
</comment>
<feature type="domain" description="Protein kinase" evidence="2">
    <location>
        <begin position="94"/>
        <end position="387"/>
    </location>
</feature>
<evidence type="ECO:0000256" key="1">
    <source>
        <dbReference type="SAM" id="MobiDB-lite"/>
    </source>
</evidence>
<keyword evidence="4" id="KW-1185">Reference proteome</keyword>
<organism evidence="3 4">
    <name type="scientific">Acaulospora morrowiae</name>
    <dbReference type="NCBI Taxonomy" id="94023"/>
    <lineage>
        <taxon>Eukaryota</taxon>
        <taxon>Fungi</taxon>
        <taxon>Fungi incertae sedis</taxon>
        <taxon>Mucoromycota</taxon>
        <taxon>Glomeromycotina</taxon>
        <taxon>Glomeromycetes</taxon>
        <taxon>Diversisporales</taxon>
        <taxon>Acaulosporaceae</taxon>
        <taxon>Acaulospora</taxon>
    </lineage>
</organism>
<dbReference type="InterPro" id="IPR011009">
    <property type="entry name" value="Kinase-like_dom_sf"/>
</dbReference>
<dbReference type="InterPro" id="IPR051681">
    <property type="entry name" value="Ser/Thr_Kinases-Pseudokinases"/>
</dbReference>
<accession>A0A9N8ZWA3</accession>
<dbReference type="SUPFAM" id="SSF48403">
    <property type="entry name" value="Ankyrin repeat"/>
    <property type="match status" value="1"/>
</dbReference>
<feature type="compositionally biased region" description="Basic and acidic residues" evidence="1">
    <location>
        <begin position="523"/>
        <end position="534"/>
    </location>
</feature>
<feature type="compositionally biased region" description="Acidic residues" evidence="1">
    <location>
        <begin position="456"/>
        <end position="468"/>
    </location>
</feature>